<keyword evidence="1" id="KW-1133">Transmembrane helix</keyword>
<evidence type="ECO:0000256" key="1">
    <source>
        <dbReference type="SAM" id="Phobius"/>
    </source>
</evidence>
<accession>A0A1I7WWP8</accession>
<feature type="transmembrane region" description="Helical" evidence="1">
    <location>
        <begin position="57"/>
        <end position="78"/>
    </location>
</feature>
<dbReference type="Proteomes" id="UP000095283">
    <property type="component" value="Unplaced"/>
</dbReference>
<reference evidence="3" key="1">
    <citation type="submission" date="2016-11" db="UniProtKB">
        <authorList>
            <consortium name="WormBaseParasite"/>
        </authorList>
    </citation>
    <scope>IDENTIFICATION</scope>
</reference>
<keyword evidence="1" id="KW-0472">Membrane</keyword>
<feature type="transmembrane region" description="Helical" evidence="1">
    <location>
        <begin position="321"/>
        <end position="340"/>
    </location>
</feature>
<name>A0A1I7WWP8_HETBA</name>
<feature type="transmembrane region" description="Helical" evidence="1">
    <location>
        <begin position="460"/>
        <end position="483"/>
    </location>
</feature>
<keyword evidence="2" id="KW-1185">Reference proteome</keyword>
<feature type="transmembrane region" description="Helical" evidence="1">
    <location>
        <begin position="296"/>
        <end position="315"/>
    </location>
</feature>
<sequence length="489" mass="57928">MAARRVLNETGDPRNIVNGRIMWDKMRRITFTANKLGEKYNAPLVTLMEYIISVINVQYPLILFSYIPINCSFIFTYLRNRRTYIFLLFLIIPTIKIFDMALYLIFLCYSTKMKGTKNFIKAIVGIEKSATYKNCDARSGKFKIIGKPCYQYVMTRSYYLFKCKILIPLKQYLTIAFCLIAYNEYPEYPTGFFVSPNSDQVSLTTIKHRIKYQSSLELNYNSEFSINFEKRMLNKLPFRIYRDDMQLIDEEQVRSMLSWDIHHTCNLAFVLGEIIESFHVYFQLSLGSKNFFLHRILIYTYFPLFPELIAFLAVPPSFHQWDIFISFHRDVFFTGTRLFYRKLLIKMSDYKIVKRNTEQKLSMKQAVHDNINPFLGMAFNEKEELLLLWKFCSRSYIDIYGIADPLERWEKQQAITSDTLKGDDDKSQATQVTSALYEAPEMLKNREKNRMRITYSMYRFALFLSSIDLNLLLSHFLFVVLFFGSCQDF</sequence>
<feature type="transmembrane region" description="Helical" evidence="1">
    <location>
        <begin position="84"/>
        <end position="109"/>
    </location>
</feature>
<proteinExistence type="predicted"/>
<protein>
    <submittedName>
        <fullName evidence="3">Signal transduction histidine kinase</fullName>
    </submittedName>
</protein>
<dbReference type="AlphaFoldDB" id="A0A1I7WWP8"/>
<evidence type="ECO:0000313" key="3">
    <source>
        <dbReference type="WBParaSite" id="Hba_09625"/>
    </source>
</evidence>
<dbReference type="WBParaSite" id="Hba_09625">
    <property type="protein sequence ID" value="Hba_09625"/>
    <property type="gene ID" value="Hba_09625"/>
</dbReference>
<evidence type="ECO:0000313" key="2">
    <source>
        <dbReference type="Proteomes" id="UP000095283"/>
    </source>
</evidence>
<organism evidence="2 3">
    <name type="scientific">Heterorhabditis bacteriophora</name>
    <name type="common">Entomopathogenic nematode worm</name>
    <dbReference type="NCBI Taxonomy" id="37862"/>
    <lineage>
        <taxon>Eukaryota</taxon>
        <taxon>Metazoa</taxon>
        <taxon>Ecdysozoa</taxon>
        <taxon>Nematoda</taxon>
        <taxon>Chromadorea</taxon>
        <taxon>Rhabditida</taxon>
        <taxon>Rhabditina</taxon>
        <taxon>Rhabditomorpha</taxon>
        <taxon>Strongyloidea</taxon>
        <taxon>Heterorhabditidae</taxon>
        <taxon>Heterorhabditis</taxon>
    </lineage>
</organism>
<keyword evidence="1" id="KW-0812">Transmembrane</keyword>